<gene>
    <name evidence="4" type="ORF">V1264_010725</name>
</gene>
<evidence type="ECO:0000256" key="1">
    <source>
        <dbReference type="ARBA" id="ARBA00007692"/>
    </source>
</evidence>
<dbReference type="Proteomes" id="UP001374579">
    <property type="component" value="Unassembled WGS sequence"/>
</dbReference>
<evidence type="ECO:0000256" key="2">
    <source>
        <dbReference type="ARBA" id="ARBA00022946"/>
    </source>
</evidence>
<keyword evidence="5" id="KW-1185">Reference proteome</keyword>
<name>A0AAN9APX4_9CAEN</name>
<evidence type="ECO:0000256" key="3">
    <source>
        <dbReference type="SAM" id="MobiDB-lite"/>
    </source>
</evidence>
<dbReference type="AlphaFoldDB" id="A0AAN9APX4"/>
<dbReference type="Gene3D" id="1.25.70.10">
    <property type="entry name" value="Transcription termination factor 3, mitochondrial"/>
    <property type="match status" value="1"/>
</dbReference>
<accession>A0AAN9APX4</accession>
<dbReference type="GO" id="GO:0006393">
    <property type="term" value="P:termination of mitochondrial transcription"/>
    <property type="evidence" value="ECO:0007669"/>
    <property type="project" value="TreeGrafter"/>
</dbReference>
<protein>
    <submittedName>
        <fullName evidence="4">Uncharacterized protein</fullName>
    </submittedName>
</protein>
<dbReference type="InterPro" id="IPR038538">
    <property type="entry name" value="MTERF_sf"/>
</dbReference>
<comment type="similarity">
    <text evidence="1">Belongs to the mTERF family.</text>
</comment>
<dbReference type="PANTHER" id="PTHR15437:SF6">
    <property type="entry name" value="TRANSCRIPTION TERMINATION FACTOR, MITOCHONDRIAL"/>
    <property type="match status" value="1"/>
</dbReference>
<dbReference type="GO" id="GO:0005759">
    <property type="term" value="C:mitochondrial matrix"/>
    <property type="evidence" value="ECO:0007669"/>
    <property type="project" value="TreeGrafter"/>
</dbReference>
<feature type="region of interest" description="Disordered" evidence="3">
    <location>
        <begin position="38"/>
        <end position="71"/>
    </location>
</feature>
<comment type="caution">
    <text evidence="4">The sequence shown here is derived from an EMBL/GenBank/DDBJ whole genome shotgun (WGS) entry which is preliminary data.</text>
</comment>
<dbReference type="GO" id="GO:0003676">
    <property type="term" value="F:nucleic acid binding"/>
    <property type="evidence" value="ECO:0007669"/>
    <property type="project" value="InterPro"/>
</dbReference>
<dbReference type="InterPro" id="IPR003690">
    <property type="entry name" value="MTERF"/>
</dbReference>
<keyword evidence="2" id="KW-0809">Transit peptide</keyword>
<organism evidence="4 5">
    <name type="scientific">Littorina saxatilis</name>
    <dbReference type="NCBI Taxonomy" id="31220"/>
    <lineage>
        <taxon>Eukaryota</taxon>
        <taxon>Metazoa</taxon>
        <taxon>Spiralia</taxon>
        <taxon>Lophotrochozoa</taxon>
        <taxon>Mollusca</taxon>
        <taxon>Gastropoda</taxon>
        <taxon>Caenogastropoda</taxon>
        <taxon>Littorinimorpha</taxon>
        <taxon>Littorinoidea</taxon>
        <taxon>Littorinidae</taxon>
        <taxon>Littorina</taxon>
    </lineage>
</organism>
<sequence length="522" mass="60111">MMLRTIASRSLIGTASSQLHHLLLRMPSCVSVATQQPHRCCKDDSKQKNRGKNSKNKNTEERTSTKASGPAVNLLERDLQDILSKQHPMEKIQGRSTLQSRMDLLLSLGCTMEQIQRRVQVLNLSEQIILKRATLLKDLNRSPITVSLLLSTRQVTMEQLVKHLQLKDEADKALCTVLRCSATELVELKAQHPSLERVRNVRAEEIFEKEKLLLQYGITTQEIRDFPGILKTKTQFLQERLDTLTRLREKGKLRFERYPLFTLADRTRTFDQRVKNALVGRREIDGSHISLEVVAERLGATPKDVEDASFNFLKLSPSKVIEKIDYFLEQGISKQEILSHIYIMRYRQNRIVEAVKQSKIVSGGTPSIYIILSFLRSGRLPRRSFVVSRQRTYVAMLLGVNKSVLPLVETRPLWSSDRIQIKRNYDFLLSQGFSVEDILSCVILLAHDPDCLKRYYRGLWERPEVDGYGEDEAWKDKKKVLALLQYVIERDMNFTSIVFVADVEYEHGSAIKDESHDLKRSS</sequence>
<evidence type="ECO:0000313" key="5">
    <source>
        <dbReference type="Proteomes" id="UP001374579"/>
    </source>
</evidence>
<reference evidence="4 5" key="1">
    <citation type="submission" date="2024-02" db="EMBL/GenBank/DDBJ databases">
        <title>Chromosome-scale genome assembly of the rough periwinkle Littorina saxatilis.</title>
        <authorList>
            <person name="De Jode A."/>
            <person name="Faria R."/>
            <person name="Formenti G."/>
            <person name="Sims Y."/>
            <person name="Smith T.P."/>
            <person name="Tracey A."/>
            <person name="Wood J.M.D."/>
            <person name="Zagrodzka Z.B."/>
            <person name="Johannesson K."/>
            <person name="Butlin R.K."/>
            <person name="Leder E.H."/>
        </authorList>
    </citation>
    <scope>NUCLEOTIDE SEQUENCE [LARGE SCALE GENOMIC DNA]</scope>
    <source>
        <strain evidence="4">Snail1</strain>
        <tissue evidence="4">Muscle</tissue>
    </source>
</reference>
<proteinExistence type="inferred from homology"/>
<evidence type="ECO:0000313" key="4">
    <source>
        <dbReference type="EMBL" id="KAK7091003.1"/>
    </source>
</evidence>
<dbReference type="EMBL" id="JBAMIC010000024">
    <property type="protein sequence ID" value="KAK7091003.1"/>
    <property type="molecule type" value="Genomic_DNA"/>
</dbReference>
<dbReference type="PANTHER" id="PTHR15437">
    <property type="entry name" value="TRANSCRIPTION TERMINATION FACTOR, MITOCHONDRIAL"/>
    <property type="match status" value="1"/>
</dbReference>